<dbReference type="EMBL" id="CP097502">
    <property type="protein sequence ID" value="URD72360.1"/>
    <property type="molecule type" value="Genomic_DNA"/>
</dbReference>
<name>A0A9E7J8Y4_9LILI</name>
<organism evidence="2 3">
    <name type="scientific">Musa troglodytarum</name>
    <name type="common">fe'i banana</name>
    <dbReference type="NCBI Taxonomy" id="320322"/>
    <lineage>
        <taxon>Eukaryota</taxon>
        <taxon>Viridiplantae</taxon>
        <taxon>Streptophyta</taxon>
        <taxon>Embryophyta</taxon>
        <taxon>Tracheophyta</taxon>
        <taxon>Spermatophyta</taxon>
        <taxon>Magnoliopsida</taxon>
        <taxon>Liliopsida</taxon>
        <taxon>Zingiberales</taxon>
        <taxon>Musaceae</taxon>
        <taxon>Musa</taxon>
    </lineage>
</organism>
<dbReference type="Proteomes" id="UP001055439">
    <property type="component" value="Chromosome 1"/>
</dbReference>
<accession>A0A9E7J8Y4</accession>
<protein>
    <submittedName>
        <fullName evidence="2">Rgp1</fullName>
    </submittedName>
</protein>
<evidence type="ECO:0000313" key="3">
    <source>
        <dbReference type="Proteomes" id="UP001055439"/>
    </source>
</evidence>
<evidence type="ECO:0000313" key="2">
    <source>
        <dbReference type="EMBL" id="URD72360.1"/>
    </source>
</evidence>
<proteinExistence type="predicted"/>
<keyword evidence="3" id="KW-1185">Reference proteome</keyword>
<feature type="region of interest" description="Disordered" evidence="1">
    <location>
        <begin position="1"/>
        <end position="22"/>
    </location>
</feature>
<dbReference type="AlphaFoldDB" id="A0A9E7J8Y4"/>
<gene>
    <name evidence="2" type="ORF">MUK42_37248</name>
</gene>
<reference evidence="2" key="1">
    <citation type="submission" date="2022-05" db="EMBL/GenBank/DDBJ databases">
        <title>The Musa troglodytarum L. genome provides insights into the mechanism of non-climacteric behaviour and enrichment of carotenoids.</title>
        <authorList>
            <person name="Wang J."/>
        </authorList>
    </citation>
    <scope>NUCLEOTIDE SEQUENCE</scope>
    <source>
        <tissue evidence="2">Leaf</tissue>
    </source>
</reference>
<sequence>METSRKRGLPDAANGSGPASKRTRGEHLFLDCMAPSIVSKVFLANENLDVLDEEYDSSKDEVSSVSSYNLNRGNFDLPYRTEAIDDPGADKIGLNARGRSQPVFLMATDVLGHRSPTRTVVNNDIVQQRDLGHWRKKIPKKKRRFPVIGQQSLQASSSDLRIFGRGRFVQARSHSDPTTHPCISCFSPFGV</sequence>
<evidence type="ECO:0000256" key="1">
    <source>
        <dbReference type="SAM" id="MobiDB-lite"/>
    </source>
</evidence>